<feature type="transmembrane region" description="Helical" evidence="2">
    <location>
        <begin position="12"/>
        <end position="34"/>
    </location>
</feature>
<name>A0ABT4IBG1_9ACTO</name>
<sequence length="132" mass="12523">MRVAAAGERGAGTVLVVGVIAVLLAAALGVSGLIQAQAAAGRARTAADLAALGGATALSSVLAPGDPCEVAGRVARANGAEVRACTVVEEDVVVEVSVGVRVLGVARTTASAARAGPVDSAGDPVDGSAADP</sequence>
<reference evidence="3" key="1">
    <citation type="submission" date="2022-10" db="EMBL/GenBank/DDBJ databases">
        <title>Genome sequence of Actinomyces israelii ATCC 10048.</title>
        <authorList>
            <person name="Watt R.M."/>
            <person name="Tong W.M."/>
        </authorList>
    </citation>
    <scope>NUCLEOTIDE SEQUENCE</scope>
    <source>
        <strain evidence="3">ATCC 10048</strain>
    </source>
</reference>
<evidence type="ECO:0000256" key="1">
    <source>
        <dbReference type="SAM" id="MobiDB-lite"/>
    </source>
</evidence>
<dbReference type="Proteomes" id="UP001072034">
    <property type="component" value="Unassembled WGS sequence"/>
</dbReference>
<dbReference type="InterPro" id="IPR021202">
    <property type="entry name" value="Rv3654c-like"/>
</dbReference>
<dbReference type="NCBIfam" id="TIGR03816">
    <property type="entry name" value="tadE_like_DECH"/>
    <property type="match status" value="1"/>
</dbReference>
<dbReference type="EMBL" id="JAPTMY010000025">
    <property type="protein sequence ID" value="MCZ0858597.1"/>
    <property type="molecule type" value="Genomic_DNA"/>
</dbReference>
<protein>
    <recommendedName>
        <fullName evidence="5">Pilus assembly protein TadE</fullName>
    </recommendedName>
</protein>
<feature type="region of interest" description="Disordered" evidence="1">
    <location>
        <begin position="110"/>
        <end position="132"/>
    </location>
</feature>
<evidence type="ECO:0008006" key="5">
    <source>
        <dbReference type="Google" id="ProtNLM"/>
    </source>
</evidence>
<keyword evidence="2" id="KW-0812">Transmembrane</keyword>
<accession>A0ABT4IBG1</accession>
<evidence type="ECO:0000313" key="3">
    <source>
        <dbReference type="EMBL" id="MCZ0858597.1"/>
    </source>
</evidence>
<keyword evidence="4" id="KW-1185">Reference proteome</keyword>
<organism evidence="3 4">
    <name type="scientific">Actinomyces israelii</name>
    <dbReference type="NCBI Taxonomy" id="1659"/>
    <lineage>
        <taxon>Bacteria</taxon>
        <taxon>Bacillati</taxon>
        <taxon>Actinomycetota</taxon>
        <taxon>Actinomycetes</taxon>
        <taxon>Actinomycetales</taxon>
        <taxon>Actinomycetaceae</taxon>
        <taxon>Actinomyces</taxon>
    </lineage>
</organism>
<gene>
    <name evidence="3" type="ORF">OHJ16_11140</name>
</gene>
<comment type="caution">
    <text evidence="3">The sequence shown here is derived from an EMBL/GenBank/DDBJ whole genome shotgun (WGS) entry which is preliminary data.</text>
</comment>
<keyword evidence="2" id="KW-1133">Transmembrane helix</keyword>
<proteinExistence type="predicted"/>
<keyword evidence="2" id="KW-0472">Membrane</keyword>
<evidence type="ECO:0000313" key="4">
    <source>
        <dbReference type="Proteomes" id="UP001072034"/>
    </source>
</evidence>
<evidence type="ECO:0000256" key="2">
    <source>
        <dbReference type="SAM" id="Phobius"/>
    </source>
</evidence>